<dbReference type="PANTHER" id="PTHR35046:SF18">
    <property type="entry name" value="RNA-DIRECTED DNA POLYMERASE"/>
    <property type="match status" value="1"/>
</dbReference>
<dbReference type="PANTHER" id="PTHR35046">
    <property type="entry name" value="ZINC KNUCKLE (CCHC-TYPE) FAMILY PROTEIN"/>
    <property type="match status" value="1"/>
</dbReference>
<evidence type="ECO:0000313" key="2">
    <source>
        <dbReference type="Proteomes" id="UP001281410"/>
    </source>
</evidence>
<comment type="caution">
    <text evidence="1">The sequence shown here is derived from an EMBL/GenBank/DDBJ whole genome shotgun (WGS) entry which is preliminary data.</text>
</comment>
<dbReference type="EMBL" id="JANJYJ010000001">
    <property type="protein sequence ID" value="KAK3230409.1"/>
    <property type="molecule type" value="Genomic_DNA"/>
</dbReference>
<name>A0AAE0EJJ4_9ROSI</name>
<dbReference type="Proteomes" id="UP001281410">
    <property type="component" value="Unassembled WGS sequence"/>
</dbReference>
<reference evidence="1" key="1">
    <citation type="journal article" date="2023" name="Plant J.">
        <title>Genome sequences and population genomics provide insights into the demographic history, inbreeding, and mutation load of two 'living fossil' tree species of Dipteronia.</title>
        <authorList>
            <person name="Feng Y."/>
            <person name="Comes H.P."/>
            <person name="Chen J."/>
            <person name="Zhu S."/>
            <person name="Lu R."/>
            <person name="Zhang X."/>
            <person name="Li P."/>
            <person name="Qiu J."/>
            <person name="Olsen K.M."/>
            <person name="Qiu Y."/>
        </authorList>
    </citation>
    <scope>NUCLEOTIDE SEQUENCE</scope>
    <source>
        <strain evidence="1">NBL</strain>
    </source>
</reference>
<proteinExistence type="predicted"/>
<evidence type="ECO:0000313" key="1">
    <source>
        <dbReference type="EMBL" id="KAK3230409.1"/>
    </source>
</evidence>
<gene>
    <name evidence="1" type="ORF">Dsin_002290</name>
</gene>
<organism evidence="1 2">
    <name type="scientific">Dipteronia sinensis</name>
    <dbReference type="NCBI Taxonomy" id="43782"/>
    <lineage>
        <taxon>Eukaryota</taxon>
        <taxon>Viridiplantae</taxon>
        <taxon>Streptophyta</taxon>
        <taxon>Embryophyta</taxon>
        <taxon>Tracheophyta</taxon>
        <taxon>Spermatophyta</taxon>
        <taxon>Magnoliopsida</taxon>
        <taxon>eudicotyledons</taxon>
        <taxon>Gunneridae</taxon>
        <taxon>Pentapetalae</taxon>
        <taxon>rosids</taxon>
        <taxon>malvids</taxon>
        <taxon>Sapindales</taxon>
        <taxon>Sapindaceae</taxon>
        <taxon>Hippocastanoideae</taxon>
        <taxon>Acereae</taxon>
        <taxon>Dipteronia</taxon>
    </lineage>
</organism>
<accession>A0AAE0EJJ4</accession>
<protein>
    <recommendedName>
        <fullName evidence="3">Retrotransposon gag domain-containing protein</fullName>
    </recommendedName>
</protein>
<dbReference type="AlphaFoldDB" id="A0AAE0EJJ4"/>
<evidence type="ECO:0008006" key="3">
    <source>
        <dbReference type="Google" id="ProtNLM"/>
    </source>
</evidence>
<sequence>MGSEPDEYFDWIATVKEVLKFKQVPKDRRVSLAATRLRGCVGAWCQQLKLARNMQGKPKIVASEKMKKHIRVAFLPHNYDRLMFQCLQNLKQRNLSIDDYTSDFY</sequence>
<keyword evidence="2" id="KW-1185">Reference proteome</keyword>